<gene>
    <name evidence="3" type="ORF">EI983_11450</name>
</gene>
<evidence type="ECO:0000313" key="4">
    <source>
        <dbReference type="Proteomes" id="UP000428330"/>
    </source>
</evidence>
<feature type="transmembrane region" description="Helical" evidence="2">
    <location>
        <begin position="456"/>
        <end position="476"/>
    </location>
</feature>
<keyword evidence="2" id="KW-0812">Transmembrane</keyword>
<dbReference type="AlphaFoldDB" id="A0A6I6IRW6"/>
<evidence type="ECO:0000256" key="1">
    <source>
        <dbReference type="SAM" id="MobiDB-lite"/>
    </source>
</evidence>
<dbReference type="RefSeq" id="WP_157707536.1">
    <property type="nucleotide sequence ID" value="NZ_CP034348.1"/>
</dbReference>
<name>A0A6I6IRW6_9RHOB</name>
<dbReference type="KEGG" id="rom:EI983_11450"/>
<evidence type="ECO:0000313" key="3">
    <source>
        <dbReference type="EMBL" id="QGX98854.1"/>
    </source>
</evidence>
<feature type="transmembrane region" description="Helical" evidence="2">
    <location>
        <begin position="482"/>
        <end position="505"/>
    </location>
</feature>
<keyword evidence="2" id="KW-0472">Membrane</keyword>
<keyword evidence="4" id="KW-1185">Reference proteome</keyword>
<feature type="transmembrane region" description="Helical" evidence="2">
    <location>
        <begin position="411"/>
        <end position="444"/>
    </location>
</feature>
<feature type="compositionally biased region" description="Acidic residues" evidence="1">
    <location>
        <begin position="330"/>
        <end position="339"/>
    </location>
</feature>
<feature type="transmembrane region" description="Helical" evidence="2">
    <location>
        <begin position="377"/>
        <end position="405"/>
    </location>
</feature>
<reference evidence="4" key="1">
    <citation type="submission" date="2018-12" db="EMBL/GenBank/DDBJ databases">
        <title>Complete genome sequence of Roseovarius sp. MME-070.</title>
        <authorList>
            <person name="Nam Y.-D."/>
            <person name="Kang J."/>
            <person name="Chung W.-H."/>
            <person name="Park Y.S."/>
        </authorList>
    </citation>
    <scope>NUCLEOTIDE SEQUENCE [LARGE SCALE GENOMIC DNA]</scope>
    <source>
        <strain evidence="4">MME-070</strain>
    </source>
</reference>
<accession>A0A6I6IRW6</accession>
<evidence type="ECO:0000256" key="2">
    <source>
        <dbReference type="SAM" id="Phobius"/>
    </source>
</evidence>
<dbReference type="Proteomes" id="UP000428330">
    <property type="component" value="Chromosome"/>
</dbReference>
<feature type="region of interest" description="Disordered" evidence="1">
    <location>
        <begin position="322"/>
        <end position="371"/>
    </location>
</feature>
<proteinExistence type="predicted"/>
<protein>
    <submittedName>
        <fullName evidence="3">Uncharacterized protein</fullName>
    </submittedName>
</protein>
<sequence>MTCLISIAGGIAYRQSNQTQIDQFSVFGVAVDCPEVAVTLSVGTPAQTETATVAVGPTSAWSAQLDMSQYGLSCADASTSINVSVVCTSDPGCTAATKFNNVTCQTLDACPAFEKVGAVALSDAENGCNIDGERRVDLRATLMSAVPSGLPVVAQFCLQNLETGEETFLNAEVLTPQVPFTGTAHLPGGVYLYQLHVISPQPCPGPLGVLDVAACPVTDTGTVCPLVIIGDKTISDKCTPEGRRIVDLSATITPEPGYPADVVLKVMQGDTDIAEIDTVLGATTQTTLSGSRHLVPGDYRVIADVTGPSACNGNGADFTVPPCLFGGPPDLEEPDDTPDNDIPGNDTPGGEDTISTDEDTTRPPPDRTPPPRGGINWCLILFWTGFALFLTGAVAVGVGYCAIGLGVHPIWVGIWALIINVGMVMLIIGTLLLTVWIFLCGSCAINCDALKWFRDVLIVLDVVFAALVALGGVIIALSPLCFVGWIIDVGFTSYLLLLAHFWVFFSGCEEYSDWWPDALQFTMPDSLRAHCGRDG</sequence>
<dbReference type="EMBL" id="CP034348">
    <property type="protein sequence ID" value="QGX98854.1"/>
    <property type="molecule type" value="Genomic_DNA"/>
</dbReference>
<organism evidence="3 4">
    <name type="scientific">Roseovarius faecimaris</name>
    <dbReference type="NCBI Taxonomy" id="2494550"/>
    <lineage>
        <taxon>Bacteria</taxon>
        <taxon>Pseudomonadati</taxon>
        <taxon>Pseudomonadota</taxon>
        <taxon>Alphaproteobacteria</taxon>
        <taxon>Rhodobacterales</taxon>
        <taxon>Roseobacteraceae</taxon>
        <taxon>Roseovarius</taxon>
    </lineage>
</organism>
<keyword evidence="2" id="KW-1133">Transmembrane helix</keyword>